<evidence type="ECO:0000256" key="1">
    <source>
        <dbReference type="ARBA" id="ARBA00004613"/>
    </source>
</evidence>
<comment type="subcellular location">
    <subcellularLocation>
        <location evidence="1">Secreted</location>
    </subcellularLocation>
</comment>
<dbReference type="GO" id="GO:0005576">
    <property type="term" value="C:extracellular region"/>
    <property type="evidence" value="ECO:0007669"/>
    <property type="project" value="UniProtKB-SubCell"/>
</dbReference>
<comment type="caution">
    <text evidence="4">The sequence shown here is derived from an EMBL/GenBank/DDBJ whole genome shotgun (WGS) entry which is preliminary data.</text>
</comment>
<protein>
    <submittedName>
        <fullName evidence="4">Uncharacterized protein</fullName>
    </submittedName>
</protein>
<accession>A0AAW0TMP4</accession>
<dbReference type="PANTHER" id="PTHR22918:SF6">
    <property type="entry name" value="EG:8D8.1 PROTEIN-RELATED"/>
    <property type="match status" value="1"/>
</dbReference>
<sequence length="2196" mass="243892">MVQSFIRQEHSHLGRTRLLGKLKRLRLQSIVVRCLHKPTPRKMEWSSPPIVWLVVVVAAAARVWTLPIKEFKPSEISLKNLSPEQLDTLVEISLKKLKAEIATSYENQLRRHQRDLALLEQRAGAIEQEVPDQLRVRRFVNQQQFWHSYYNFDNHRDREVLRIKNITVNQDLEDITIDKVISLNLWNFAAIYRMKTKMGYALKNGSLRQLLVKNQWTKSLRGCFCNRMGYQVNGVENENEGCACCHSGYCRCPSRVDTCVPCTELSVASCEQHKPRPLLLETAVGFQYYLNNFDTEFGLQRVLIAYYGTKLSLYSIDDDGVQLIKSKNSLDTQIFDKPVTHLGYGEIYKDNDGNITKARYLFSFTAGEVNHRCYTIDINKGEFTIGLQFWKANGTEMKVWQVGWRVMVAILYNDGLVIRELVQSLRRRTYELRYLQEIRVGRGAPILSWTSFTMAFENYLVVVTADRAKVLHLGKNYTRVQDLAPESGMSAFSAILPINMPWWRGRAVLLTGQGRQLVAYVWSSAAQRFHQAYTMRLDVGIRDWKISFAFFDSSRSRCLVFVQGDSVAVTLRIEANLEDVEDPVASQIRALHGIVQPLKDELKQQSQVLEDVRSALQHSASNKDLITGNITVLNGIRVQGTLATGVIEAEKIILESRDSSGQVTRQQYEEEADWLLRYHTVLDTLNQTIVSVHNRLDDAVPINGSKRLITGRKAVLTGGIHVSALTIDRLAVGRPLDARGKPLPLDDILTSVVRYNDTRVVSGKKIFLQPLSVGNLRAKYLDDIPIDDMVTSGGNHKIAGTTIFSRLIAQTVKLSSGETVAGIDISEEIVTLNGDVALGTCNFEGVTVDALTAISKKVDEVDIQRLRSRALTTLGGTIQGSLSFVSPPAISTLNANKIMGVNIAKFMSTTVFRHKPAIMSGRLAIPSVEVRGDVVVDGLINGKKFPDDYVINTGRTIDFGVQWYKEVHFRSLSLGPQCRVDGLLPSSLVTLHTPQTITGLKRFAGGVYIEGDLDIPSKIIDGINMDELNNYLTNIKSGSWKFDVVFEQFVSAPSVFCSGTLNGLDWASFMNDIVYDDVPSVLINSTKIFSNGLTVEEAIFHKTFNGENFSNLVNIAALNNDTSNQVITGGKTFLNDVAFESMTTQLVAGIDLKEMANRAVYLNKVGQTVYGIKTFTETLSVEDLVVTGNIKNLDIDKIVRKSIDQVFTVPQSLRHANFSDMEVISINMAQGHTINGVDIALLNMRRVSLTSPGYYPGVLTIEGSMLSHAALTVGIINGYRADQLTSNLVMKDQFTVITGNVKFTALTVDGPVTTHNQTGANGHNITDISLRAIHLSDDVMITGDATWGDLVFQRDVAVEGLVNGVNLRKLSHDVVYLDQTSSHIITGKKTFKGGLTVQGNLEATTINGIDLRTRLLTRHTEQTITSLYYFVDVDAKAALYILGLYNNRNLAGLASFGLSGTDVIRGNVIFHGEVTTDHLHIAGHYNGVNVTKRMSDSISLYESSVNITGMKNFTANVTFQTVDTRDVNLVPMVRYFQHVVLSNSSTNFGYPVHVNGTVWAPFVSADSVVVEGSVSGVDYDKLLREAIYLDRNQSISSDLVFTKDIKVQGAIHTTLLNHLSMTTQYLTTSTPQTLPASLVLGTATTARVDVGGLVNSWRLSEEVKATMKAVGGQVVYGSMSLMGSVEVVTDVQVTGLVGLDEKLDLSRQAVSLHHNTQIQGLLLFKVPIVASSLSSPSGVVNGVDVEVMLASAWYLDQRTVVNVPVDFKGPVVFEGALLTNNTLDPSRLQNLQHQLISAVTHHSFMAENLSALYRGTCSRIEPLYKQLENAIYEADFFKAVYEDQLPHHRHASEVFRAFNTTYFVVSWRDSCETVWYYFKEDPFELVLWEVDLKFRAHEWLFLGGTTTEVYVAAAAAAVTVIMHSGSPNSCNVTSAIWKITRDNIVKHGSLESGERLSMFAEGNLVTLRVHAADSTAIYKLDLLSGSLLLKQTVHSGFDIYKTTVTPRNQTVTFRGLAGHGMLLVDDYEGEVVKTERSIDDCVFVEEDGRLYLLLALTRAEVHRDEFLLELHSVDVASRTLTWESVHRMAAKTRLTVFFAGSRTTGAYIVVALQENGTPLVYSLVGATLKEFASLSTPGVSWAEYVAVPSQVFPPFPDHYLLLGQYNKTSVLTQLVMRGGAVPQTDYRCYQEQPVLL</sequence>
<dbReference type="EMBL" id="JARAKH010000028">
    <property type="protein sequence ID" value="KAK8389044.1"/>
    <property type="molecule type" value="Genomic_DNA"/>
</dbReference>
<proteinExistence type="predicted"/>
<name>A0AAW0TMP4_SCYPA</name>
<keyword evidence="2" id="KW-0964">Secreted</keyword>
<dbReference type="Proteomes" id="UP001487740">
    <property type="component" value="Unassembled WGS sequence"/>
</dbReference>
<keyword evidence="5" id="KW-1185">Reference proteome</keyword>
<reference evidence="4 5" key="1">
    <citation type="submission" date="2023-03" db="EMBL/GenBank/DDBJ databases">
        <title>High-quality genome of Scylla paramamosain provides insights in environmental adaptation.</title>
        <authorList>
            <person name="Zhang L."/>
        </authorList>
    </citation>
    <scope>NUCLEOTIDE SEQUENCE [LARGE SCALE GENOMIC DNA]</scope>
    <source>
        <strain evidence="4">LZ_2023a</strain>
        <tissue evidence="4">Muscle</tissue>
    </source>
</reference>
<organism evidence="4 5">
    <name type="scientific">Scylla paramamosain</name>
    <name type="common">Mud crab</name>
    <dbReference type="NCBI Taxonomy" id="85552"/>
    <lineage>
        <taxon>Eukaryota</taxon>
        <taxon>Metazoa</taxon>
        <taxon>Ecdysozoa</taxon>
        <taxon>Arthropoda</taxon>
        <taxon>Crustacea</taxon>
        <taxon>Multicrustacea</taxon>
        <taxon>Malacostraca</taxon>
        <taxon>Eumalacostraca</taxon>
        <taxon>Eucarida</taxon>
        <taxon>Decapoda</taxon>
        <taxon>Pleocyemata</taxon>
        <taxon>Brachyura</taxon>
        <taxon>Eubrachyura</taxon>
        <taxon>Portunoidea</taxon>
        <taxon>Portunidae</taxon>
        <taxon>Portuninae</taxon>
        <taxon>Scylla</taxon>
    </lineage>
</organism>
<dbReference type="PANTHER" id="PTHR22918">
    <property type="entry name" value="SEMINAL PLASMA PROTEIN"/>
    <property type="match status" value="1"/>
</dbReference>
<feature type="coiled-coil region" evidence="3">
    <location>
        <begin position="102"/>
        <end position="129"/>
    </location>
</feature>
<keyword evidence="3" id="KW-0175">Coiled coil</keyword>
<evidence type="ECO:0000313" key="5">
    <source>
        <dbReference type="Proteomes" id="UP001487740"/>
    </source>
</evidence>
<dbReference type="GO" id="GO:0008201">
    <property type="term" value="F:heparin binding"/>
    <property type="evidence" value="ECO:0007669"/>
    <property type="project" value="TreeGrafter"/>
</dbReference>
<evidence type="ECO:0000313" key="4">
    <source>
        <dbReference type="EMBL" id="KAK8389044.1"/>
    </source>
</evidence>
<evidence type="ECO:0000256" key="3">
    <source>
        <dbReference type="SAM" id="Coils"/>
    </source>
</evidence>
<dbReference type="GO" id="GO:0009986">
    <property type="term" value="C:cell surface"/>
    <property type="evidence" value="ECO:0007669"/>
    <property type="project" value="TreeGrafter"/>
</dbReference>
<evidence type="ECO:0000256" key="2">
    <source>
        <dbReference type="ARBA" id="ARBA00022525"/>
    </source>
</evidence>
<dbReference type="InterPro" id="IPR051666">
    <property type="entry name" value="SP_Capacitation_Regulator"/>
</dbReference>
<gene>
    <name evidence="4" type="ORF">O3P69_020781</name>
</gene>